<sequence length="312" mass="35335">MSGKLDIRETCGLKNIVFANRMSANNNPNRPCHYVHPSEVKGFRNCNHIIRFIVTAIHELLGHGTGKLLTETAPGTYNFDRENLPTNPLTGKAIETWYQPGQTWTSVFEKLATSVEECRAMLVSYYLADNKEVLSMFGYNDTSTITADDLIYYIYLHVGVEGIQALQTFDAQDQTWGQPHARNQANFAILKHLLLDGGGVMTVEHDPAAKTVHVRIDRSKITSHGKPSLGRMLCRIHVWRCIADVKSCREFYDLLSTVDGEYEAWRQIVVSKPEPRWKFVQANTVLKDGEVELRVYEESNEGIIQSFAERGV</sequence>
<dbReference type="Pfam" id="PF03571">
    <property type="entry name" value="Peptidase_M49"/>
    <property type="match status" value="1"/>
</dbReference>
<evidence type="ECO:0008006" key="5">
    <source>
        <dbReference type="Google" id="ProtNLM"/>
    </source>
</evidence>
<gene>
    <name evidence="3" type="ORF">GP486_005533</name>
</gene>
<evidence type="ECO:0000256" key="1">
    <source>
        <dbReference type="ARBA" id="ARBA00022723"/>
    </source>
</evidence>
<dbReference type="InterPro" id="IPR039461">
    <property type="entry name" value="Peptidase_M49"/>
</dbReference>
<protein>
    <recommendedName>
        <fullName evidence="5">Dipeptidyl peptidase III</fullName>
    </recommendedName>
</protein>
<dbReference type="AlphaFoldDB" id="A0A9P8RMG6"/>
<dbReference type="EMBL" id="JAGHQM010001049">
    <property type="protein sequence ID" value="KAH0556661.1"/>
    <property type="molecule type" value="Genomic_DNA"/>
</dbReference>
<dbReference type="Proteomes" id="UP000750711">
    <property type="component" value="Unassembled WGS sequence"/>
</dbReference>
<dbReference type="GO" id="GO:0046872">
    <property type="term" value="F:metal ion binding"/>
    <property type="evidence" value="ECO:0007669"/>
    <property type="project" value="UniProtKB-KW"/>
</dbReference>
<proteinExistence type="predicted"/>
<evidence type="ECO:0000256" key="2">
    <source>
        <dbReference type="ARBA" id="ARBA00022801"/>
    </source>
</evidence>
<dbReference type="GO" id="GO:0005737">
    <property type="term" value="C:cytoplasm"/>
    <property type="evidence" value="ECO:0007669"/>
    <property type="project" value="TreeGrafter"/>
</dbReference>
<dbReference type="PANTHER" id="PTHR23422">
    <property type="entry name" value="DIPEPTIDYL PEPTIDASE III-RELATED"/>
    <property type="match status" value="1"/>
</dbReference>
<reference evidence="3" key="1">
    <citation type="submission" date="2021-03" db="EMBL/GenBank/DDBJ databases">
        <title>Comparative genomics and phylogenomic investigation of the class Geoglossomycetes provide insights into ecological specialization and systematics.</title>
        <authorList>
            <person name="Melie T."/>
            <person name="Pirro S."/>
            <person name="Miller A.N."/>
            <person name="Quandt A."/>
        </authorList>
    </citation>
    <scope>NUCLEOTIDE SEQUENCE</scope>
    <source>
        <strain evidence="3">CAQ_001_2017</strain>
    </source>
</reference>
<comment type="caution">
    <text evidence="3">The sequence shown here is derived from an EMBL/GenBank/DDBJ whole genome shotgun (WGS) entry which is preliminary data.</text>
</comment>
<keyword evidence="1" id="KW-0479">Metal-binding</keyword>
<dbReference type="GO" id="GO:0008239">
    <property type="term" value="F:dipeptidyl-peptidase activity"/>
    <property type="evidence" value="ECO:0007669"/>
    <property type="project" value="TreeGrafter"/>
</dbReference>
<evidence type="ECO:0000313" key="4">
    <source>
        <dbReference type="Proteomes" id="UP000750711"/>
    </source>
</evidence>
<keyword evidence="2" id="KW-0378">Hydrolase</keyword>
<evidence type="ECO:0000313" key="3">
    <source>
        <dbReference type="EMBL" id="KAH0556661.1"/>
    </source>
</evidence>
<name>A0A9P8RMG6_9PEZI</name>
<dbReference type="PANTHER" id="PTHR23422:SF11">
    <property type="entry name" value="DIPEPTIDYL PEPTIDASE 3"/>
    <property type="match status" value="1"/>
</dbReference>
<accession>A0A9P8RMG6</accession>
<keyword evidence="4" id="KW-1185">Reference proteome</keyword>
<organism evidence="3 4">
    <name type="scientific">Trichoglossum hirsutum</name>
    <dbReference type="NCBI Taxonomy" id="265104"/>
    <lineage>
        <taxon>Eukaryota</taxon>
        <taxon>Fungi</taxon>
        <taxon>Dikarya</taxon>
        <taxon>Ascomycota</taxon>
        <taxon>Pezizomycotina</taxon>
        <taxon>Geoglossomycetes</taxon>
        <taxon>Geoglossales</taxon>
        <taxon>Geoglossaceae</taxon>
        <taxon>Trichoglossum</taxon>
    </lineage>
</organism>